<organism evidence="1 2">
    <name type="scientific">Meiothermus luteus</name>
    <dbReference type="NCBI Taxonomy" id="2026184"/>
    <lineage>
        <taxon>Bacteria</taxon>
        <taxon>Thermotogati</taxon>
        <taxon>Deinococcota</taxon>
        <taxon>Deinococci</taxon>
        <taxon>Thermales</taxon>
        <taxon>Thermaceae</taxon>
        <taxon>Meiothermus</taxon>
    </lineage>
</organism>
<name>A0A399F046_9DEIN</name>
<proteinExistence type="predicted"/>
<dbReference type="Proteomes" id="UP000265800">
    <property type="component" value="Unassembled WGS sequence"/>
</dbReference>
<gene>
    <name evidence="1" type="ORF">Mlute_00079</name>
</gene>
<sequence length="114" mass="13405">MLIRPRAKIVPLSLRMPPGAIVVQAHHDRELFLSRPVEAGGEVWREVRVREQEGFRTLWELVAESRFEERLLRSRVQFESQDSGSRVCYTWRLGQPRGVSDKEVDIDYQDERDV</sequence>
<accession>A0A399F046</accession>
<protein>
    <submittedName>
        <fullName evidence="1">Uncharacterized protein</fullName>
    </submittedName>
</protein>
<dbReference type="AlphaFoldDB" id="A0A399F046"/>
<dbReference type="EMBL" id="QWKZ01000001">
    <property type="protein sequence ID" value="RIH90157.1"/>
    <property type="molecule type" value="Genomic_DNA"/>
</dbReference>
<evidence type="ECO:0000313" key="1">
    <source>
        <dbReference type="EMBL" id="RIH90157.1"/>
    </source>
</evidence>
<reference evidence="1 2" key="1">
    <citation type="submission" date="2018-08" db="EMBL/GenBank/DDBJ databases">
        <title>Meiothermus luteus KCTC 52599 genome sequencing project.</title>
        <authorList>
            <person name="Da Costa M.S."/>
            <person name="Albuquerque L."/>
            <person name="Raposo P."/>
            <person name="Froufe H.J.C."/>
            <person name="Barroso C.S."/>
            <person name="Egas C."/>
        </authorList>
    </citation>
    <scope>NUCLEOTIDE SEQUENCE [LARGE SCALE GENOMIC DNA]</scope>
    <source>
        <strain evidence="1 2">KCTC 52599</strain>
    </source>
</reference>
<comment type="caution">
    <text evidence="1">The sequence shown here is derived from an EMBL/GenBank/DDBJ whole genome shotgun (WGS) entry which is preliminary data.</text>
</comment>
<keyword evidence="2" id="KW-1185">Reference proteome</keyword>
<evidence type="ECO:0000313" key="2">
    <source>
        <dbReference type="Proteomes" id="UP000265800"/>
    </source>
</evidence>